<dbReference type="InterPro" id="IPR012338">
    <property type="entry name" value="Beta-lactam/transpept-like"/>
</dbReference>
<dbReference type="InterPro" id="IPR050491">
    <property type="entry name" value="AmpC-like"/>
</dbReference>
<dbReference type="InterPro" id="IPR001466">
    <property type="entry name" value="Beta-lactam-related"/>
</dbReference>
<protein>
    <submittedName>
        <fullName evidence="4">Beta-lactamase-type transpeptidase fold domain-containing protein</fullName>
    </submittedName>
</protein>
<comment type="caution">
    <text evidence="4">The sequence shown here is derived from an EMBL/GenBank/DDBJ whole genome shotgun (WGS) entry which is preliminary data.</text>
</comment>
<dbReference type="EMBL" id="SPUK01000004">
    <property type="protein sequence ID" value="TQV97699.1"/>
    <property type="molecule type" value="Genomic_DNA"/>
</dbReference>
<gene>
    <name evidence="4" type="ORF">IF1G_03442</name>
</gene>
<dbReference type="SUPFAM" id="SSF56601">
    <property type="entry name" value="beta-lactamase/transpeptidase-like"/>
    <property type="match status" value="1"/>
</dbReference>
<proteinExistence type="inferred from homology"/>
<dbReference type="Gene3D" id="3.40.710.10">
    <property type="entry name" value="DD-peptidase/beta-lactamase superfamily"/>
    <property type="match status" value="1"/>
</dbReference>
<feature type="domain" description="Beta-lactamase-related" evidence="3">
    <location>
        <begin position="55"/>
        <end position="376"/>
    </location>
</feature>
<dbReference type="STRING" id="43265.A0A545V7K1"/>
<evidence type="ECO:0000256" key="2">
    <source>
        <dbReference type="SAM" id="SignalP"/>
    </source>
</evidence>
<dbReference type="PANTHER" id="PTHR46825:SF9">
    <property type="entry name" value="BETA-LACTAMASE-RELATED DOMAIN-CONTAINING PROTEIN"/>
    <property type="match status" value="1"/>
</dbReference>
<feature type="signal peptide" evidence="2">
    <location>
        <begin position="1"/>
        <end position="24"/>
    </location>
</feature>
<dbReference type="PANTHER" id="PTHR46825">
    <property type="entry name" value="D-ALANYL-D-ALANINE-CARBOXYPEPTIDASE/ENDOPEPTIDASE AMPH"/>
    <property type="match status" value="1"/>
</dbReference>
<comment type="similarity">
    <text evidence="1">Belongs to the peptidase S12 family.</text>
</comment>
<dbReference type="Proteomes" id="UP000315783">
    <property type="component" value="Unassembled WGS sequence"/>
</dbReference>
<reference evidence="4 5" key="1">
    <citation type="journal article" date="2019" name="Appl. Microbiol. Biotechnol.">
        <title>Genome sequence of Isaria javanica and comparative genome analysis insights into family S53 peptidase evolution in fungal entomopathogens.</title>
        <authorList>
            <person name="Lin R."/>
            <person name="Zhang X."/>
            <person name="Xin B."/>
            <person name="Zou M."/>
            <person name="Gao Y."/>
            <person name="Qin F."/>
            <person name="Hu Q."/>
            <person name="Xie B."/>
            <person name="Cheng X."/>
        </authorList>
    </citation>
    <scope>NUCLEOTIDE SEQUENCE [LARGE SCALE GENOMIC DNA]</scope>
    <source>
        <strain evidence="4 5">IJ1G</strain>
    </source>
</reference>
<evidence type="ECO:0000313" key="5">
    <source>
        <dbReference type="Proteomes" id="UP000315783"/>
    </source>
</evidence>
<sequence>MRSLRDTVLALAVVAAHAAKGSDSQKPIVQKHETTENPLNDEMAKSVQESLDFWHVPGMAVGVIDDDHIYTEGYGYATLPDVRATADTLWYGASTSKAQSAALLAHLVHSGNYSQLAVRGWETPIAAIVRDDFVLSDEWATAHVTLNDAVSHRTGMGRHDLSMHRVRGGRPVTPRDVARNLRHLPMMAEPRVRYSYCNLMYVTLGHVAETLTGVWLGEALRTHLWAPLGMDATYFDTADALGAPQHFAGGYAWDERAGNYTPVDYMSVTDAGAAGGVISNVKDYAKWVRCLLHQSAPLSKETHADIRTPRMFVSAETDGNSSSMGMSAYGLGWNRATMHDRTVFEHSGGMHAYGAEVFWLPEINFGVVAFGNTAMSSNFAALEIVYRLIEDKLGIPDDQRIDIRAKSIKSRDSLPTREEAIEALFPDRPETPQLGSFDAGQLVGHYKNEGWGDVTFTVADNYEGSNKTVLVGPRPDTSFRHTFILEHITGDYWLVLASMLGNSRYTNAYFTAKFVAGVDGNPSAMDLDTQGVSKAGDGIIQFTKID</sequence>
<evidence type="ECO:0000313" key="4">
    <source>
        <dbReference type="EMBL" id="TQV97699.1"/>
    </source>
</evidence>
<dbReference type="AlphaFoldDB" id="A0A545V7K1"/>
<keyword evidence="2" id="KW-0732">Signal</keyword>
<dbReference type="Pfam" id="PF00144">
    <property type="entry name" value="Beta-lactamase"/>
    <property type="match status" value="1"/>
</dbReference>
<feature type="chain" id="PRO_5021740263" evidence="2">
    <location>
        <begin position="25"/>
        <end position="546"/>
    </location>
</feature>
<name>A0A545V7K1_9HYPO</name>
<evidence type="ECO:0000256" key="1">
    <source>
        <dbReference type="ARBA" id="ARBA00038215"/>
    </source>
</evidence>
<accession>A0A545V7K1</accession>
<organism evidence="4 5">
    <name type="scientific">Cordyceps javanica</name>
    <dbReference type="NCBI Taxonomy" id="43265"/>
    <lineage>
        <taxon>Eukaryota</taxon>
        <taxon>Fungi</taxon>
        <taxon>Dikarya</taxon>
        <taxon>Ascomycota</taxon>
        <taxon>Pezizomycotina</taxon>
        <taxon>Sordariomycetes</taxon>
        <taxon>Hypocreomycetidae</taxon>
        <taxon>Hypocreales</taxon>
        <taxon>Cordycipitaceae</taxon>
        <taxon>Cordyceps</taxon>
    </lineage>
</organism>
<keyword evidence="5" id="KW-1185">Reference proteome</keyword>
<dbReference type="OrthoDB" id="5946976at2759"/>
<evidence type="ECO:0000259" key="3">
    <source>
        <dbReference type="Pfam" id="PF00144"/>
    </source>
</evidence>